<sequence length="467" mass="47862">MKTFFNYAKIAILAIVFTGIVSCNDDDDNGNIIDPNTNNTIADIVVGNPDFSSLLAALQQTGLDATLAGNGNFTVFAPTNAAFNDFLNGTPLADVDNDVLTQILLNHVLNVELASTDLSTGYQKNLATEPSSNANIDMYIDTSNGVVINGQSTVTTADVPADNGIIHIVDAVIELPTIVTFATTNPALSSLVAALTDEGNTAFVTLLSDTTQDLTVFAPTNDAFTTFLDGASLDDVDNDVLAQVLSNHVIPGTVGVSTALSNSYVSTAAVFNGEMDAPISMYINTDSGVTLNGVSDVVQADIVAANGVVHVVDTVIGLPDITTFATADPTFDTLVAALTADASFGYVAALQTPNGTDPAPFTVFAPTNDAFGDLLTDLGATSLDDIPTATLAATLELHVVAGSNVRAEDLGGLDGASVPTLGGGEIVIDASTPAIIDPDGGSNGIIVTNVQAANGVIHAISRVIRDL</sequence>
<feature type="signal peptide" evidence="1">
    <location>
        <begin position="1"/>
        <end position="23"/>
    </location>
</feature>
<reference evidence="4" key="1">
    <citation type="journal article" date="2019" name="Int. J. Syst. Evol. Microbiol.">
        <title>The Global Catalogue of Microorganisms (GCM) 10K type strain sequencing project: providing services to taxonomists for standard genome sequencing and annotation.</title>
        <authorList>
            <consortium name="The Broad Institute Genomics Platform"/>
            <consortium name="The Broad Institute Genome Sequencing Center for Infectious Disease"/>
            <person name="Wu L."/>
            <person name="Ma J."/>
        </authorList>
    </citation>
    <scope>NUCLEOTIDE SEQUENCE [LARGE SCALE GENOMIC DNA]</scope>
    <source>
        <strain evidence="4">YJ-61-S</strain>
    </source>
</reference>
<evidence type="ECO:0000313" key="4">
    <source>
        <dbReference type="Proteomes" id="UP001596043"/>
    </source>
</evidence>
<feature type="chain" id="PRO_5047067728" evidence="1">
    <location>
        <begin position="24"/>
        <end position="467"/>
    </location>
</feature>
<evidence type="ECO:0000259" key="2">
    <source>
        <dbReference type="PROSITE" id="PS50213"/>
    </source>
</evidence>
<dbReference type="Proteomes" id="UP001596043">
    <property type="component" value="Unassembled WGS sequence"/>
</dbReference>
<keyword evidence="4" id="KW-1185">Reference proteome</keyword>
<protein>
    <submittedName>
        <fullName evidence="3">Fasciclin domain-containing protein</fullName>
    </submittedName>
</protein>
<evidence type="ECO:0000256" key="1">
    <source>
        <dbReference type="SAM" id="SignalP"/>
    </source>
</evidence>
<evidence type="ECO:0000313" key="3">
    <source>
        <dbReference type="EMBL" id="MFC4634441.1"/>
    </source>
</evidence>
<dbReference type="Gene3D" id="2.30.180.10">
    <property type="entry name" value="FAS1 domain"/>
    <property type="match status" value="3"/>
</dbReference>
<dbReference type="PANTHER" id="PTHR10900:SF77">
    <property type="entry name" value="FI19380P1"/>
    <property type="match status" value="1"/>
</dbReference>
<name>A0ABV9HYL8_9FLAO</name>
<keyword evidence="1" id="KW-0732">Signal</keyword>
<dbReference type="InterPro" id="IPR000782">
    <property type="entry name" value="FAS1_domain"/>
</dbReference>
<proteinExistence type="predicted"/>
<gene>
    <name evidence="3" type="ORF">ACFO3O_11020</name>
</gene>
<dbReference type="PANTHER" id="PTHR10900">
    <property type="entry name" value="PERIOSTIN-RELATED"/>
    <property type="match status" value="1"/>
</dbReference>
<feature type="domain" description="FAS1" evidence="2">
    <location>
        <begin position="318"/>
        <end position="464"/>
    </location>
</feature>
<dbReference type="SUPFAM" id="SSF82153">
    <property type="entry name" value="FAS1 domain"/>
    <property type="match status" value="3"/>
</dbReference>
<dbReference type="InterPro" id="IPR036378">
    <property type="entry name" value="FAS1_dom_sf"/>
</dbReference>
<dbReference type="RefSeq" id="WP_379978700.1">
    <property type="nucleotide sequence ID" value="NZ_JBHSFV010000006.1"/>
</dbReference>
<accession>A0ABV9HYL8</accession>
<feature type="domain" description="FAS1" evidence="2">
    <location>
        <begin position="175"/>
        <end position="316"/>
    </location>
</feature>
<comment type="caution">
    <text evidence="3">The sequence shown here is derived from an EMBL/GenBank/DDBJ whole genome shotgun (WGS) entry which is preliminary data.</text>
</comment>
<organism evidence="3 4">
    <name type="scientific">Dokdonia ponticola</name>
    <dbReference type="NCBI Taxonomy" id="2041041"/>
    <lineage>
        <taxon>Bacteria</taxon>
        <taxon>Pseudomonadati</taxon>
        <taxon>Bacteroidota</taxon>
        <taxon>Flavobacteriia</taxon>
        <taxon>Flavobacteriales</taxon>
        <taxon>Flavobacteriaceae</taxon>
        <taxon>Dokdonia</taxon>
    </lineage>
</organism>
<dbReference type="EMBL" id="JBHSFV010000006">
    <property type="protein sequence ID" value="MFC4634441.1"/>
    <property type="molecule type" value="Genomic_DNA"/>
</dbReference>
<dbReference type="Pfam" id="PF02469">
    <property type="entry name" value="Fasciclin"/>
    <property type="match status" value="3"/>
</dbReference>
<dbReference type="PROSITE" id="PS50213">
    <property type="entry name" value="FAS1"/>
    <property type="match status" value="3"/>
</dbReference>
<dbReference type="InterPro" id="IPR050904">
    <property type="entry name" value="Adhesion/Biosynth-related"/>
</dbReference>
<dbReference type="SMART" id="SM00554">
    <property type="entry name" value="FAS1"/>
    <property type="match status" value="3"/>
</dbReference>
<feature type="domain" description="FAS1" evidence="2">
    <location>
        <begin position="38"/>
        <end position="173"/>
    </location>
</feature>
<dbReference type="PROSITE" id="PS51257">
    <property type="entry name" value="PROKAR_LIPOPROTEIN"/>
    <property type="match status" value="1"/>
</dbReference>